<evidence type="ECO:0000256" key="2">
    <source>
        <dbReference type="ARBA" id="ARBA00023002"/>
    </source>
</evidence>
<comment type="catalytic activity">
    <reaction evidence="3 5">
        <text>L-methionyl-[protein] + [thioredoxin]-disulfide + H2O = L-methionyl-(S)-S-oxide-[protein] + [thioredoxin]-dithiol</text>
        <dbReference type="Rhea" id="RHEA:14217"/>
        <dbReference type="Rhea" id="RHEA-COMP:10698"/>
        <dbReference type="Rhea" id="RHEA-COMP:10700"/>
        <dbReference type="Rhea" id="RHEA-COMP:12313"/>
        <dbReference type="Rhea" id="RHEA-COMP:12315"/>
        <dbReference type="ChEBI" id="CHEBI:15377"/>
        <dbReference type="ChEBI" id="CHEBI:16044"/>
        <dbReference type="ChEBI" id="CHEBI:29950"/>
        <dbReference type="ChEBI" id="CHEBI:44120"/>
        <dbReference type="ChEBI" id="CHEBI:50058"/>
        <dbReference type="EC" id="1.8.4.11"/>
    </reaction>
</comment>
<dbReference type="InterPro" id="IPR036509">
    <property type="entry name" value="Met_Sox_Rdtase_MsrA_sf"/>
</dbReference>
<dbReference type="SUPFAM" id="SSF55068">
    <property type="entry name" value="Peptide methionine sulfoxide reductase"/>
    <property type="match status" value="1"/>
</dbReference>
<dbReference type="GO" id="GO:0008113">
    <property type="term" value="F:peptide-methionine (S)-S-oxide reductase activity"/>
    <property type="evidence" value="ECO:0007669"/>
    <property type="project" value="UniProtKB-UniRule"/>
</dbReference>
<gene>
    <name evidence="5 7" type="primary">msrA</name>
    <name evidence="7" type="ORF">Dsi01nite_014020</name>
</gene>
<reference evidence="7" key="1">
    <citation type="submission" date="2021-01" db="EMBL/GenBank/DDBJ databases">
        <title>Whole genome shotgun sequence of Dactylosporangium siamense NBRC 106093.</title>
        <authorList>
            <person name="Komaki H."/>
            <person name="Tamura T."/>
        </authorList>
    </citation>
    <scope>NUCLEOTIDE SEQUENCE</scope>
    <source>
        <strain evidence="7">NBRC 106093</strain>
    </source>
</reference>
<comment type="similarity">
    <text evidence="1 5">Belongs to the MsrA Met sulfoxide reductase family.</text>
</comment>
<dbReference type="Pfam" id="PF01625">
    <property type="entry name" value="PMSR"/>
    <property type="match status" value="1"/>
</dbReference>
<keyword evidence="2 5" id="KW-0560">Oxidoreductase</keyword>
<evidence type="ECO:0000256" key="1">
    <source>
        <dbReference type="ARBA" id="ARBA00005591"/>
    </source>
</evidence>
<organism evidence="7 8">
    <name type="scientific">Dactylosporangium siamense</name>
    <dbReference type="NCBI Taxonomy" id="685454"/>
    <lineage>
        <taxon>Bacteria</taxon>
        <taxon>Bacillati</taxon>
        <taxon>Actinomycetota</taxon>
        <taxon>Actinomycetes</taxon>
        <taxon>Micromonosporales</taxon>
        <taxon>Micromonosporaceae</taxon>
        <taxon>Dactylosporangium</taxon>
    </lineage>
</organism>
<feature type="active site" evidence="5">
    <location>
        <position position="55"/>
    </location>
</feature>
<dbReference type="EC" id="1.8.4.11" evidence="5"/>
<comment type="catalytic activity">
    <reaction evidence="4 5">
        <text>[thioredoxin]-disulfide + L-methionine + H2O = L-methionine (S)-S-oxide + [thioredoxin]-dithiol</text>
        <dbReference type="Rhea" id="RHEA:19993"/>
        <dbReference type="Rhea" id="RHEA-COMP:10698"/>
        <dbReference type="Rhea" id="RHEA-COMP:10700"/>
        <dbReference type="ChEBI" id="CHEBI:15377"/>
        <dbReference type="ChEBI" id="CHEBI:29950"/>
        <dbReference type="ChEBI" id="CHEBI:50058"/>
        <dbReference type="ChEBI" id="CHEBI:57844"/>
        <dbReference type="ChEBI" id="CHEBI:58772"/>
        <dbReference type="EC" id="1.8.4.11"/>
    </reaction>
</comment>
<protein>
    <recommendedName>
        <fullName evidence="5">Peptide methionine sulfoxide reductase MsrA</fullName>
        <shortName evidence="5">Protein-methionine-S-oxide reductase</shortName>
        <ecNumber evidence="5">1.8.4.11</ecNumber>
    </recommendedName>
    <alternativeName>
        <fullName evidence="5">Peptide-methionine (S)-S-oxide reductase</fullName>
        <shortName evidence="5">Peptide Met(O) reductase</shortName>
    </alternativeName>
</protein>
<dbReference type="PANTHER" id="PTHR42799">
    <property type="entry name" value="MITOCHONDRIAL PEPTIDE METHIONINE SULFOXIDE REDUCTASE"/>
    <property type="match status" value="1"/>
</dbReference>
<feature type="domain" description="Peptide methionine sulphoxide reductase MsrA" evidence="6">
    <location>
        <begin position="49"/>
        <end position="203"/>
    </location>
</feature>
<dbReference type="NCBIfam" id="TIGR00401">
    <property type="entry name" value="msrA"/>
    <property type="match status" value="1"/>
</dbReference>
<proteinExistence type="inferred from homology"/>
<evidence type="ECO:0000256" key="5">
    <source>
        <dbReference type="HAMAP-Rule" id="MF_01401"/>
    </source>
</evidence>
<dbReference type="FunFam" id="3.30.1060.10:FF:000001">
    <property type="entry name" value="Peptide methionine sulfoxide reductase MsrA"/>
    <property type="match status" value="1"/>
</dbReference>
<dbReference type="HAMAP" id="MF_01401">
    <property type="entry name" value="MsrA"/>
    <property type="match status" value="1"/>
</dbReference>
<evidence type="ECO:0000256" key="4">
    <source>
        <dbReference type="ARBA" id="ARBA00048782"/>
    </source>
</evidence>
<dbReference type="Proteomes" id="UP000660611">
    <property type="component" value="Unassembled WGS sequence"/>
</dbReference>
<comment type="caution">
    <text evidence="7">The sequence shown here is derived from an EMBL/GenBank/DDBJ whole genome shotgun (WGS) entry which is preliminary data.</text>
</comment>
<sequence length="222" mass="24048">MFPWSRKPLDLPTAETALPGRDTEMPVAATHTVLGTPLRGPWPLGLEVAYFGMGCFWGAERIFWRIPGVHSTSVGYQGGFTANPTYEETCSGRTGHTEAVQVVYDPLKVSYEALLKAFWENHDPTQGMAQGNDVGTQYRSAIYTTTPAQAATAAASREAFAPVVRAAGKGEITTEITTAGPFYYAEDYHQQYLSDVKNPYGYCNHGPNGMTCPIGVGSLPTL</sequence>
<dbReference type="EMBL" id="BONQ01000024">
    <property type="protein sequence ID" value="GIG43361.1"/>
    <property type="molecule type" value="Genomic_DNA"/>
</dbReference>
<keyword evidence="8" id="KW-1185">Reference proteome</keyword>
<dbReference type="AlphaFoldDB" id="A0A919U9J5"/>
<name>A0A919U9J5_9ACTN</name>
<dbReference type="GO" id="GO:0034599">
    <property type="term" value="P:cellular response to oxidative stress"/>
    <property type="evidence" value="ECO:0007669"/>
    <property type="project" value="TreeGrafter"/>
</dbReference>
<comment type="function">
    <text evidence="5">Has an important function as a repair enzyme for proteins that have been inactivated by oxidation. Catalyzes the reversible oxidation-reduction of methionine sulfoxide in proteins to methionine.</text>
</comment>
<dbReference type="PANTHER" id="PTHR42799:SF2">
    <property type="entry name" value="MITOCHONDRIAL PEPTIDE METHIONINE SULFOXIDE REDUCTASE"/>
    <property type="match status" value="1"/>
</dbReference>
<dbReference type="GO" id="GO:0005737">
    <property type="term" value="C:cytoplasm"/>
    <property type="evidence" value="ECO:0007669"/>
    <property type="project" value="TreeGrafter"/>
</dbReference>
<evidence type="ECO:0000313" key="8">
    <source>
        <dbReference type="Proteomes" id="UP000660611"/>
    </source>
</evidence>
<evidence type="ECO:0000313" key="7">
    <source>
        <dbReference type="EMBL" id="GIG43361.1"/>
    </source>
</evidence>
<dbReference type="Gene3D" id="3.30.1060.10">
    <property type="entry name" value="Peptide methionine sulphoxide reductase MsrA"/>
    <property type="match status" value="1"/>
</dbReference>
<evidence type="ECO:0000259" key="6">
    <source>
        <dbReference type="Pfam" id="PF01625"/>
    </source>
</evidence>
<accession>A0A919U9J5</accession>
<dbReference type="InterPro" id="IPR050162">
    <property type="entry name" value="MsrA_MetSO_reductase"/>
</dbReference>
<dbReference type="InterPro" id="IPR002569">
    <property type="entry name" value="Met_Sox_Rdtase_MsrA_dom"/>
</dbReference>
<evidence type="ECO:0000256" key="3">
    <source>
        <dbReference type="ARBA" id="ARBA00047806"/>
    </source>
</evidence>